<reference evidence="5" key="2">
    <citation type="submission" date="2025-09" db="UniProtKB">
        <authorList>
            <consortium name="Ensembl"/>
        </authorList>
    </citation>
    <scope>IDENTIFICATION</scope>
</reference>
<dbReference type="FunFam" id="3.30.40.10:FF:000018">
    <property type="entry name" value="Synaptotagmin-like 5, isoform CRA_a"/>
    <property type="match status" value="1"/>
</dbReference>
<proteinExistence type="predicted"/>
<organism evidence="5 6">
    <name type="scientific">Poecilia latipinna</name>
    <name type="common">sailfin molly</name>
    <dbReference type="NCBI Taxonomy" id="48699"/>
    <lineage>
        <taxon>Eukaryota</taxon>
        <taxon>Metazoa</taxon>
        <taxon>Chordata</taxon>
        <taxon>Craniata</taxon>
        <taxon>Vertebrata</taxon>
        <taxon>Euteleostomi</taxon>
        <taxon>Actinopterygii</taxon>
        <taxon>Neopterygii</taxon>
        <taxon>Teleostei</taxon>
        <taxon>Neoteleostei</taxon>
        <taxon>Acanthomorphata</taxon>
        <taxon>Ovalentaria</taxon>
        <taxon>Atherinomorphae</taxon>
        <taxon>Cyprinodontiformes</taxon>
        <taxon>Poeciliidae</taxon>
        <taxon>Poeciliinae</taxon>
        <taxon>Poecilia</taxon>
    </lineage>
</organism>
<dbReference type="GeneTree" id="ENSGT00950000183138"/>
<evidence type="ECO:0000313" key="5">
    <source>
        <dbReference type="Ensembl" id="ENSPLAP00000004222.1"/>
    </source>
</evidence>
<reference evidence="5" key="1">
    <citation type="submission" date="2025-08" db="UniProtKB">
        <authorList>
            <consortium name="Ensembl"/>
        </authorList>
    </citation>
    <scope>IDENTIFICATION</scope>
</reference>
<feature type="coiled-coil region" evidence="3">
    <location>
        <begin position="22"/>
        <end position="49"/>
    </location>
</feature>
<dbReference type="Ensembl" id="ENSPLAT00000010005.1">
    <property type="protein sequence ID" value="ENSPLAP00000004222.1"/>
    <property type="gene ID" value="ENSPLAG00000005861.1"/>
</dbReference>
<evidence type="ECO:0000313" key="6">
    <source>
        <dbReference type="Proteomes" id="UP000261500"/>
    </source>
</evidence>
<dbReference type="PANTHER" id="PTHR14555">
    <property type="entry name" value="MYELIN-ASSOCIATED OLIGODENDROCYTIC BASIC PROTEIN MOBP -RELATED"/>
    <property type="match status" value="1"/>
</dbReference>
<dbReference type="Gene3D" id="3.30.40.10">
    <property type="entry name" value="Zinc/RING finger domain, C3HC4 (zinc finger)"/>
    <property type="match status" value="1"/>
</dbReference>
<dbReference type="GO" id="GO:0031267">
    <property type="term" value="F:small GTPase binding"/>
    <property type="evidence" value="ECO:0007669"/>
    <property type="project" value="InterPro"/>
</dbReference>
<dbReference type="InterPro" id="IPR011011">
    <property type="entry name" value="Znf_FYVE_PHD"/>
</dbReference>
<keyword evidence="3" id="KW-0175">Coiled coil</keyword>
<dbReference type="Proteomes" id="UP000261500">
    <property type="component" value="Unplaced"/>
</dbReference>
<keyword evidence="6" id="KW-1185">Reference proteome</keyword>
<comment type="subcellular location">
    <subcellularLocation>
        <location evidence="1">Cytoplasm</location>
        <location evidence="1">Perinuclear region</location>
    </subcellularLocation>
</comment>
<dbReference type="GO" id="GO:0048471">
    <property type="term" value="C:perinuclear region of cytoplasm"/>
    <property type="evidence" value="ECO:0007669"/>
    <property type="project" value="UniProtKB-SubCell"/>
</dbReference>
<protein>
    <submittedName>
        <fullName evidence="5">Myelin associated oligodendrocyte basic protein</fullName>
    </submittedName>
</protein>
<accession>A0A3B3TUH5</accession>
<sequence length="131" mass="15228">MGRKLDLSGLTDDEAEHVLKVVQRDMKLRKKEEERLSEMKQELTEEGSRCSILSKQHRFNEHCCIRCCAPFTFLFNPKRQCLDCQYNVCKTCCTYSKRERAWLCSACQKGRKTFREAKQTGECAAAGCLFK</sequence>
<dbReference type="Pfam" id="PF02318">
    <property type="entry name" value="FYVE_2"/>
    <property type="match status" value="1"/>
</dbReference>
<dbReference type="InterPro" id="IPR010911">
    <property type="entry name" value="Rab_BD"/>
</dbReference>
<dbReference type="GO" id="GO:0006886">
    <property type="term" value="P:intracellular protein transport"/>
    <property type="evidence" value="ECO:0007669"/>
    <property type="project" value="InterPro"/>
</dbReference>
<keyword evidence="2" id="KW-0963">Cytoplasm</keyword>
<evidence type="ECO:0000256" key="3">
    <source>
        <dbReference type="SAM" id="Coils"/>
    </source>
</evidence>
<dbReference type="InterPro" id="IPR041282">
    <property type="entry name" value="FYVE_2"/>
</dbReference>
<dbReference type="STRING" id="48699.ENSPLAP00000004222"/>
<dbReference type="SUPFAM" id="SSF57903">
    <property type="entry name" value="FYVE/PHD zinc finger"/>
    <property type="match status" value="1"/>
</dbReference>
<dbReference type="GO" id="GO:0017022">
    <property type="term" value="F:myosin binding"/>
    <property type="evidence" value="ECO:0007669"/>
    <property type="project" value="TreeGrafter"/>
</dbReference>
<dbReference type="PROSITE" id="PS50916">
    <property type="entry name" value="RABBD"/>
    <property type="match status" value="1"/>
</dbReference>
<evidence type="ECO:0000259" key="4">
    <source>
        <dbReference type="PROSITE" id="PS50916"/>
    </source>
</evidence>
<dbReference type="InterPro" id="IPR051745">
    <property type="entry name" value="Intracell_Transport_Effector"/>
</dbReference>
<dbReference type="CDD" id="cd15753">
    <property type="entry name" value="FYVE_SlaC2-c"/>
    <property type="match status" value="1"/>
</dbReference>
<evidence type="ECO:0000256" key="1">
    <source>
        <dbReference type="ARBA" id="ARBA00004556"/>
    </source>
</evidence>
<dbReference type="PANTHER" id="PTHR14555:SF6">
    <property type="entry name" value="RAB EFFECTOR MYRIP"/>
    <property type="match status" value="1"/>
</dbReference>
<dbReference type="GO" id="GO:0030864">
    <property type="term" value="C:cortical actin cytoskeleton"/>
    <property type="evidence" value="ECO:0007669"/>
    <property type="project" value="TreeGrafter"/>
</dbReference>
<dbReference type="InterPro" id="IPR013083">
    <property type="entry name" value="Znf_RING/FYVE/PHD"/>
</dbReference>
<dbReference type="AlphaFoldDB" id="A0A3B3TUH5"/>
<feature type="domain" description="RabBD" evidence="4">
    <location>
        <begin position="4"/>
        <end position="106"/>
    </location>
</feature>
<dbReference type="GO" id="GO:0003779">
    <property type="term" value="F:actin binding"/>
    <property type="evidence" value="ECO:0007669"/>
    <property type="project" value="TreeGrafter"/>
</dbReference>
<name>A0A3B3TUH5_9TELE</name>
<evidence type="ECO:0000256" key="2">
    <source>
        <dbReference type="ARBA" id="ARBA00022490"/>
    </source>
</evidence>